<reference evidence="7 8" key="1">
    <citation type="submission" date="2017-08" db="EMBL/GenBank/DDBJ databases">
        <title>Lysobacter sylvestris genome.</title>
        <authorList>
            <person name="Zhang D.-C."/>
            <person name="Albuquerque L."/>
            <person name="Franca L."/>
            <person name="Froufe H.J.C."/>
            <person name="Barroso C."/>
            <person name="Egas C."/>
            <person name="Da Costa M."/>
            <person name="Margesin R."/>
        </authorList>
    </citation>
    <scope>NUCLEOTIDE SEQUENCE [LARGE SCALE GENOMIC DNA]</scope>
    <source>
        <strain evidence="7 8">AM20-91</strain>
    </source>
</reference>
<evidence type="ECO:0000256" key="3">
    <source>
        <dbReference type="ARBA" id="ARBA00022801"/>
    </source>
</evidence>
<dbReference type="Gene3D" id="3.40.80.10">
    <property type="entry name" value="Peptidoglycan recognition protein-like"/>
    <property type="match status" value="1"/>
</dbReference>
<evidence type="ECO:0000256" key="2">
    <source>
        <dbReference type="ARBA" id="ARBA00011901"/>
    </source>
</evidence>
<dbReference type="InterPro" id="IPR036505">
    <property type="entry name" value="Amidase/PGRP_sf"/>
</dbReference>
<dbReference type="CDD" id="cd06583">
    <property type="entry name" value="PGRP"/>
    <property type="match status" value="1"/>
</dbReference>
<dbReference type="RefSeq" id="WP_103073829.1">
    <property type="nucleotide sequence ID" value="NZ_NPZB01000001.1"/>
</dbReference>
<evidence type="ECO:0000313" key="8">
    <source>
        <dbReference type="Proteomes" id="UP000236220"/>
    </source>
</evidence>
<evidence type="ECO:0000256" key="5">
    <source>
        <dbReference type="SAM" id="SignalP"/>
    </source>
</evidence>
<keyword evidence="3" id="KW-0378">Hydrolase</keyword>
<comment type="caution">
    <text evidence="7">The sequence shown here is derived from an EMBL/GenBank/DDBJ whole genome shotgun (WGS) entry which is preliminary data.</text>
</comment>
<protein>
    <recommendedName>
        <fullName evidence="2">N-acetylmuramoyl-L-alanine amidase</fullName>
        <ecNumber evidence="2">3.5.1.28</ecNumber>
    </recommendedName>
</protein>
<comment type="catalytic activity">
    <reaction evidence="1">
        <text>Hydrolyzes the link between N-acetylmuramoyl residues and L-amino acid residues in certain cell-wall glycopeptides.</text>
        <dbReference type="EC" id="3.5.1.28"/>
    </reaction>
</comment>
<dbReference type="InterPro" id="IPR051206">
    <property type="entry name" value="NAMLAA_amidase_2"/>
</dbReference>
<dbReference type="SUPFAM" id="SSF55846">
    <property type="entry name" value="N-acetylmuramoyl-L-alanine amidase-like"/>
    <property type="match status" value="1"/>
</dbReference>
<dbReference type="PANTHER" id="PTHR30417:SF1">
    <property type="entry name" value="N-ACETYLMURAMOYL-L-ALANINE AMIDASE AMID"/>
    <property type="match status" value="1"/>
</dbReference>
<dbReference type="SMART" id="SM00644">
    <property type="entry name" value="Ami_2"/>
    <property type="match status" value="1"/>
</dbReference>
<sequence>MRQISKAPALLIASLALALTACVTQPARNPLATFVKSPNYNQRNAQYIVVHYTEQGSVKESLDTLSDPHAAHPVSAHYLLGKDGRIYQLVPDQLRAWQAGSGQWAGVTDLNDASIGIEIDNNGSEPFTDAQIDSLLKLLGDLTTRLHIPKSHVIGHQDLAPTRKTDPGPQFPWKRLADAGYGQWPQGELVDPPAGFDGWIAMRLVGYDIRDKAAALRAFRMHYRGRDDGKDLAPEFQPEDLRILYALSKSGG</sequence>
<evidence type="ECO:0000313" key="7">
    <source>
        <dbReference type="EMBL" id="PNS08680.1"/>
    </source>
</evidence>
<proteinExistence type="predicted"/>
<accession>A0A2K1Q0X5</accession>
<dbReference type="EMBL" id="NPZB01000001">
    <property type="protein sequence ID" value="PNS08680.1"/>
    <property type="molecule type" value="Genomic_DNA"/>
</dbReference>
<organism evidence="7 8">
    <name type="scientific">Solilutibacter silvestris</name>
    <dbReference type="NCBI Taxonomy" id="1645665"/>
    <lineage>
        <taxon>Bacteria</taxon>
        <taxon>Pseudomonadati</taxon>
        <taxon>Pseudomonadota</taxon>
        <taxon>Gammaproteobacteria</taxon>
        <taxon>Lysobacterales</taxon>
        <taxon>Lysobacteraceae</taxon>
        <taxon>Solilutibacter</taxon>
    </lineage>
</organism>
<dbReference type="InterPro" id="IPR002502">
    <property type="entry name" value="Amidase_domain"/>
</dbReference>
<gene>
    <name evidence="7" type="ORF">Lysil_0309</name>
</gene>
<keyword evidence="4" id="KW-0961">Cell wall biogenesis/degradation</keyword>
<dbReference type="GO" id="GO:0019867">
    <property type="term" value="C:outer membrane"/>
    <property type="evidence" value="ECO:0007669"/>
    <property type="project" value="TreeGrafter"/>
</dbReference>
<dbReference type="Pfam" id="PF01510">
    <property type="entry name" value="Amidase_2"/>
    <property type="match status" value="1"/>
</dbReference>
<dbReference type="GO" id="GO:0009253">
    <property type="term" value="P:peptidoglycan catabolic process"/>
    <property type="evidence" value="ECO:0007669"/>
    <property type="project" value="InterPro"/>
</dbReference>
<name>A0A2K1Q0X5_9GAMM</name>
<feature type="chain" id="PRO_5014388322" description="N-acetylmuramoyl-L-alanine amidase" evidence="5">
    <location>
        <begin position="19"/>
        <end position="252"/>
    </location>
</feature>
<dbReference type="Proteomes" id="UP000236220">
    <property type="component" value="Unassembled WGS sequence"/>
</dbReference>
<dbReference type="OrthoDB" id="9794842at2"/>
<dbReference type="GO" id="GO:0071555">
    <property type="term" value="P:cell wall organization"/>
    <property type="evidence" value="ECO:0007669"/>
    <property type="project" value="UniProtKB-KW"/>
</dbReference>
<evidence type="ECO:0000256" key="1">
    <source>
        <dbReference type="ARBA" id="ARBA00001561"/>
    </source>
</evidence>
<dbReference type="GO" id="GO:0008745">
    <property type="term" value="F:N-acetylmuramoyl-L-alanine amidase activity"/>
    <property type="evidence" value="ECO:0007669"/>
    <property type="project" value="UniProtKB-EC"/>
</dbReference>
<dbReference type="PANTHER" id="PTHR30417">
    <property type="entry name" value="N-ACETYLMURAMOYL-L-ALANINE AMIDASE AMID"/>
    <property type="match status" value="1"/>
</dbReference>
<keyword evidence="8" id="KW-1185">Reference proteome</keyword>
<evidence type="ECO:0000259" key="6">
    <source>
        <dbReference type="SMART" id="SM00644"/>
    </source>
</evidence>
<dbReference type="EC" id="3.5.1.28" evidence="2"/>
<keyword evidence="5" id="KW-0732">Signal</keyword>
<feature type="domain" description="N-acetylmuramoyl-L-alanine amidase" evidence="6">
    <location>
        <begin position="35"/>
        <end position="168"/>
    </location>
</feature>
<evidence type="ECO:0000256" key="4">
    <source>
        <dbReference type="ARBA" id="ARBA00023316"/>
    </source>
</evidence>
<dbReference type="AlphaFoldDB" id="A0A2K1Q0X5"/>
<dbReference type="GO" id="GO:0009254">
    <property type="term" value="P:peptidoglycan turnover"/>
    <property type="evidence" value="ECO:0007669"/>
    <property type="project" value="TreeGrafter"/>
</dbReference>
<feature type="signal peptide" evidence="5">
    <location>
        <begin position="1"/>
        <end position="18"/>
    </location>
</feature>
<dbReference type="PROSITE" id="PS51257">
    <property type="entry name" value="PROKAR_LIPOPROTEIN"/>
    <property type="match status" value="1"/>
</dbReference>